<reference evidence="4 5" key="1">
    <citation type="submission" date="2019-03" db="EMBL/GenBank/DDBJ databases">
        <title>Genomic analyses of the natural microbiome of Caenorhabditis elegans.</title>
        <authorList>
            <person name="Samuel B."/>
        </authorList>
    </citation>
    <scope>NUCLEOTIDE SEQUENCE [LARGE SCALE GENOMIC DNA]</scope>
    <source>
        <strain evidence="4 5">JUb18</strain>
    </source>
</reference>
<sequence length="308" mass="31514">MGTPEKVVVAGSSGLIGSALGAALRADGLRVTRLVRRAPQAADEVEWAPGAAPLDPGVLQGARAVVNLGGASIGRLPWTRTYRSELVASRIAPTRTLADAIRDLGADAPAFLSASAVGFYGDRPGELLTEASAPGSTFLAELCAEWEGAAREAGPAAQVTLLRTASLLHPAGVLKPLIALTKLGVSGPLGSGDQIWPWISLTDEVRAIHHLIDRAGTDTAVTGPVNLSGPTPASARTIGRELAQRLHRPYIVPAPAWALRTVLGRDAADSLLLADASVAPDVLTRSGFAFAHPTAESAIAAALTAPGA</sequence>
<proteinExistence type="inferred from homology"/>
<evidence type="ECO:0000313" key="4">
    <source>
        <dbReference type="EMBL" id="TDP95714.1"/>
    </source>
</evidence>
<dbReference type="Proteomes" id="UP000295601">
    <property type="component" value="Unassembled WGS sequence"/>
</dbReference>
<gene>
    <name evidence="4" type="ORF">EDF62_0408</name>
</gene>
<evidence type="ECO:0000256" key="1">
    <source>
        <dbReference type="ARBA" id="ARBA00009353"/>
    </source>
</evidence>
<dbReference type="RefSeq" id="WP_132201877.1">
    <property type="nucleotide sequence ID" value="NZ_CP080492.1"/>
</dbReference>
<dbReference type="SUPFAM" id="SSF51735">
    <property type="entry name" value="NAD(P)-binding Rossmann-fold domains"/>
    <property type="match status" value="1"/>
</dbReference>
<dbReference type="Pfam" id="PF08338">
    <property type="entry name" value="DUF1731"/>
    <property type="match status" value="1"/>
</dbReference>
<name>A0A4R6S8J4_9MICO</name>
<evidence type="ECO:0000259" key="2">
    <source>
        <dbReference type="Pfam" id="PF01370"/>
    </source>
</evidence>
<dbReference type="InterPro" id="IPR001509">
    <property type="entry name" value="Epimerase_deHydtase"/>
</dbReference>
<dbReference type="Gene3D" id="3.40.50.720">
    <property type="entry name" value="NAD(P)-binding Rossmann-like Domain"/>
    <property type="match status" value="1"/>
</dbReference>
<evidence type="ECO:0000259" key="3">
    <source>
        <dbReference type="Pfam" id="PF08338"/>
    </source>
</evidence>
<dbReference type="InterPro" id="IPR013549">
    <property type="entry name" value="DUF1731"/>
</dbReference>
<organism evidence="4 5">
    <name type="scientific">Leucobacter luti</name>
    <dbReference type="NCBI Taxonomy" id="340320"/>
    <lineage>
        <taxon>Bacteria</taxon>
        <taxon>Bacillati</taxon>
        <taxon>Actinomycetota</taxon>
        <taxon>Actinomycetes</taxon>
        <taxon>Micrococcales</taxon>
        <taxon>Microbacteriaceae</taxon>
        <taxon>Leucobacter</taxon>
    </lineage>
</organism>
<dbReference type="NCBIfam" id="TIGR01777">
    <property type="entry name" value="yfcH"/>
    <property type="match status" value="1"/>
</dbReference>
<dbReference type="PANTHER" id="PTHR11092">
    <property type="entry name" value="SUGAR NUCLEOTIDE EPIMERASE RELATED"/>
    <property type="match status" value="1"/>
</dbReference>
<accession>A0A4R6S8J4</accession>
<feature type="domain" description="NAD-dependent epimerase/dehydratase" evidence="2">
    <location>
        <begin position="7"/>
        <end position="214"/>
    </location>
</feature>
<feature type="domain" description="DUF1731" evidence="3">
    <location>
        <begin position="254"/>
        <end position="301"/>
    </location>
</feature>
<protein>
    <recommendedName>
        <fullName evidence="6">TIGR01777 family protein</fullName>
    </recommendedName>
</protein>
<dbReference type="PANTHER" id="PTHR11092:SF0">
    <property type="entry name" value="EPIMERASE FAMILY PROTEIN SDR39U1"/>
    <property type="match status" value="1"/>
</dbReference>
<dbReference type="EMBL" id="SNYA01000001">
    <property type="protein sequence ID" value="TDP95714.1"/>
    <property type="molecule type" value="Genomic_DNA"/>
</dbReference>
<comment type="caution">
    <text evidence="4">The sequence shown here is derived from an EMBL/GenBank/DDBJ whole genome shotgun (WGS) entry which is preliminary data.</text>
</comment>
<comment type="similarity">
    <text evidence="1">Belongs to the NAD(P)-dependent epimerase/dehydratase family. SDR39U1 subfamily.</text>
</comment>
<dbReference type="OrthoDB" id="9801773at2"/>
<dbReference type="Pfam" id="PF01370">
    <property type="entry name" value="Epimerase"/>
    <property type="match status" value="1"/>
</dbReference>
<keyword evidence="5" id="KW-1185">Reference proteome</keyword>
<dbReference type="AlphaFoldDB" id="A0A4R6S8J4"/>
<dbReference type="InterPro" id="IPR036291">
    <property type="entry name" value="NAD(P)-bd_dom_sf"/>
</dbReference>
<evidence type="ECO:0000313" key="5">
    <source>
        <dbReference type="Proteomes" id="UP000295601"/>
    </source>
</evidence>
<evidence type="ECO:0008006" key="6">
    <source>
        <dbReference type="Google" id="ProtNLM"/>
    </source>
</evidence>
<dbReference type="InterPro" id="IPR010099">
    <property type="entry name" value="SDR39U1"/>
</dbReference>